<dbReference type="Gene3D" id="2.60.40.150">
    <property type="entry name" value="C2 domain"/>
    <property type="match status" value="1"/>
</dbReference>
<evidence type="ECO:0000256" key="3">
    <source>
        <dbReference type="ARBA" id="ARBA00022737"/>
    </source>
</evidence>
<dbReference type="PANTHER" id="PTHR12546:SF36">
    <property type="entry name" value="FER-1-LIKE PROTEIN 4"/>
    <property type="match status" value="1"/>
</dbReference>
<dbReference type="AlphaFoldDB" id="A0A401P8X3"/>
<dbReference type="SUPFAM" id="SSF49562">
    <property type="entry name" value="C2 domain (Calcium/lipid-binding domain, CaLB)"/>
    <property type="match status" value="1"/>
</dbReference>
<keyword evidence="8" id="KW-1185">Reference proteome</keyword>
<evidence type="ECO:0000256" key="5">
    <source>
        <dbReference type="ARBA" id="ARBA00023136"/>
    </source>
</evidence>
<name>A0A401P8X3_SCYTO</name>
<dbReference type="InterPro" id="IPR012968">
    <property type="entry name" value="FerIin_dom"/>
</dbReference>
<dbReference type="PANTHER" id="PTHR12546">
    <property type="entry name" value="FER-1-LIKE"/>
    <property type="match status" value="1"/>
</dbReference>
<keyword evidence="3" id="KW-0677">Repeat</keyword>
<proteinExistence type="predicted"/>
<dbReference type="Proteomes" id="UP000288216">
    <property type="component" value="Unassembled WGS sequence"/>
</dbReference>
<dbReference type="EMBL" id="BFAA01004597">
    <property type="protein sequence ID" value="GCB69576.1"/>
    <property type="molecule type" value="Genomic_DNA"/>
</dbReference>
<dbReference type="GO" id="GO:0007009">
    <property type="term" value="P:plasma membrane organization"/>
    <property type="evidence" value="ECO:0007669"/>
    <property type="project" value="TreeGrafter"/>
</dbReference>
<evidence type="ECO:0000256" key="1">
    <source>
        <dbReference type="ARBA" id="ARBA00004167"/>
    </source>
</evidence>
<dbReference type="InterPro" id="IPR000008">
    <property type="entry name" value="C2_dom"/>
</dbReference>
<evidence type="ECO:0000256" key="2">
    <source>
        <dbReference type="ARBA" id="ARBA00022692"/>
    </source>
</evidence>
<comment type="caution">
    <text evidence="7">The sequence shown here is derived from an EMBL/GenBank/DDBJ whole genome shotgun (WGS) entry which is preliminary data.</text>
</comment>
<evidence type="ECO:0000313" key="8">
    <source>
        <dbReference type="Proteomes" id="UP000288216"/>
    </source>
</evidence>
<keyword evidence="4" id="KW-1133">Transmembrane helix</keyword>
<dbReference type="InterPro" id="IPR035892">
    <property type="entry name" value="C2_domain_sf"/>
</dbReference>
<dbReference type="SMART" id="SM00239">
    <property type="entry name" value="C2"/>
    <property type="match status" value="1"/>
</dbReference>
<evidence type="ECO:0000256" key="4">
    <source>
        <dbReference type="ARBA" id="ARBA00022989"/>
    </source>
</evidence>
<comment type="subcellular location">
    <subcellularLocation>
        <location evidence="1">Membrane</location>
        <topology evidence="1">Single-pass membrane protein</topology>
    </subcellularLocation>
</comment>
<keyword evidence="5" id="KW-0472">Membrane</keyword>
<protein>
    <recommendedName>
        <fullName evidence="6">C2 domain-containing protein</fullName>
    </recommendedName>
</protein>
<dbReference type="InterPro" id="IPR037721">
    <property type="entry name" value="Ferlin"/>
</dbReference>
<dbReference type="SMART" id="SM01202">
    <property type="entry name" value="FerI"/>
    <property type="match status" value="1"/>
</dbReference>
<organism evidence="7 8">
    <name type="scientific">Scyliorhinus torazame</name>
    <name type="common">Cloudy catshark</name>
    <name type="synonym">Catulus torazame</name>
    <dbReference type="NCBI Taxonomy" id="75743"/>
    <lineage>
        <taxon>Eukaryota</taxon>
        <taxon>Metazoa</taxon>
        <taxon>Chordata</taxon>
        <taxon>Craniata</taxon>
        <taxon>Vertebrata</taxon>
        <taxon>Chondrichthyes</taxon>
        <taxon>Elasmobranchii</taxon>
        <taxon>Galeomorphii</taxon>
        <taxon>Galeoidea</taxon>
        <taxon>Carcharhiniformes</taxon>
        <taxon>Scyliorhinidae</taxon>
        <taxon>Scyliorhinus</taxon>
    </lineage>
</organism>
<reference evidence="7 8" key="1">
    <citation type="journal article" date="2018" name="Nat. Ecol. Evol.">
        <title>Shark genomes provide insights into elasmobranch evolution and the origin of vertebrates.</title>
        <authorList>
            <person name="Hara Y"/>
            <person name="Yamaguchi K"/>
            <person name="Onimaru K"/>
            <person name="Kadota M"/>
            <person name="Koyanagi M"/>
            <person name="Keeley SD"/>
            <person name="Tatsumi K"/>
            <person name="Tanaka K"/>
            <person name="Motone F"/>
            <person name="Kageyama Y"/>
            <person name="Nozu R"/>
            <person name="Adachi N"/>
            <person name="Nishimura O"/>
            <person name="Nakagawa R"/>
            <person name="Tanegashima C"/>
            <person name="Kiyatake I"/>
            <person name="Matsumoto R"/>
            <person name="Murakumo K"/>
            <person name="Nishida K"/>
            <person name="Terakita A"/>
            <person name="Kuratani S"/>
            <person name="Sato K"/>
            <person name="Hyodo S Kuraku.S."/>
        </authorList>
    </citation>
    <scope>NUCLEOTIDE SEQUENCE [LARGE SCALE GENOMIC DNA]</scope>
</reference>
<dbReference type="PROSITE" id="PS50004">
    <property type="entry name" value="C2"/>
    <property type="match status" value="1"/>
</dbReference>
<dbReference type="Pfam" id="PF08151">
    <property type="entry name" value="FerI"/>
    <property type="match status" value="1"/>
</dbReference>
<dbReference type="STRING" id="75743.A0A401P8X3"/>
<feature type="domain" description="C2" evidence="6">
    <location>
        <begin position="49"/>
        <end position="184"/>
    </location>
</feature>
<accession>A0A401P8X3</accession>
<dbReference type="Pfam" id="PF00168">
    <property type="entry name" value="C2"/>
    <property type="match status" value="1"/>
</dbReference>
<keyword evidence="2" id="KW-0812">Transmembrane</keyword>
<evidence type="ECO:0000313" key="7">
    <source>
        <dbReference type="EMBL" id="GCB69576.1"/>
    </source>
</evidence>
<sequence length="223" mass="24830">MDHKFLQKWATLTDPKDTKSGIKGFVKCTITVMAKGDLQTCVPTAVSNQDEDVEKNLLLPKQVSAERPWAKFYIKIYKAEDLPNMNSGFMGTFSKILGENKIFIDPYVQVTFAGQQGETSVEGNTTTPEWNEQITFVEMFPPLARRIKVQVIDDAKINDFAVATHFINLQQISDAGINGVSKGTAIVLDIQNNFSPNTYRAGRVGKEVKLLQPAVCPLPNFQD</sequence>
<gene>
    <name evidence="7" type="ORF">scyTo_0010581</name>
</gene>
<dbReference type="GO" id="GO:0016020">
    <property type="term" value="C:membrane"/>
    <property type="evidence" value="ECO:0007669"/>
    <property type="project" value="UniProtKB-SubCell"/>
</dbReference>
<evidence type="ECO:0000259" key="6">
    <source>
        <dbReference type="PROSITE" id="PS50004"/>
    </source>
</evidence>
<dbReference type="OrthoDB" id="10059618at2759"/>